<dbReference type="InterPro" id="IPR015947">
    <property type="entry name" value="PUA-like_sf"/>
</dbReference>
<dbReference type="InterPro" id="IPR036974">
    <property type="entry name" value="PUA_sf"/>
</dbReference>
<keyword evidence="4 6" id="KW-0949">S-adenosyl-L-methionine</keyword>
<accession>A0A921YS48</accession>
<name>A0A921YS48_MANSE</name>
<organism evidence="8 9">
    <name type="scientific">Manduca sexta</name>
    <name type="common">Tobacco hawkmoth</name>
    <name type="synonym">Tobacco hornworm</name>
    <dbReference type="NCBI Taxonomy" id="7130"/>
    <lineage>
        <taxon>Eukaryota</taxon>
        <taxon>Metazoa</taxon>
        <taxon>Ecdysozoa</taxon>
        <taxon>Arthropoda</taxon>
        <taxon>Hexapoda</taxon>
        <taxon>Insecta</taxon>
        <taxon>Pterygota</taxon>
        <taxon>Neoptera</taxon>
        <taxon>Endopterygota</taxon>
        <taxon>Lepidoptera</taxon>
        <taxon>Glossata</taxon>
        <taxon>Ditrysia</taxon>
        <taxon>Bombycoidea</taxon>
        <taxon>Sphingidae</taxon>
        <taxon>Sphinginae</taxon>
        <taxon>Sphingini</taxon>
        <taxon>Manduca</taxon>
    </lineage>
</organism>
<evidence type="ECO:0000256" key="6">
    <source>
        <dbReference type="PROSITE-ProRule" id="PRU01023"/>
    </source>
</evidence>
<dbReference type="InterPro" id="IPR049560">
    <property type="entry name" value="MeTrfase_RsmB-F_NOP2_cat"/>
</dbReference>
<dbReference type="GO" id="GO:0003723">
    <property type="term" value="F:RNA binding"/>
    <property type="evidence" value="ECO:0007669"/>
    <property type="project" value="UniProtKB-UniRule"/>
</dbReference>
<reference evidence="8" key="1">
    <citation type="journal article" date="2016" name="Insect Biochem. Mol. Biol.">
        <title>Multifaceted biological insights from a draft genome sequence of the tobacco hornworm moth, Manduca sexta.</title>
        <authorList>
            <person name="Kanost M.R."/>
            <person name="Arrese E.L."/>
            <person name="Cao X."/>
            <person name="Chen Y.R."/>
            <person name="Chellapilla S."/>
            <person name="Goldsmith M.R."/>
            <person name="Grosse-Wilde E."/>
            <person name="Heckel D.G."/>
            <person name="Herndon N."/>
            <person name="Jiang H."/>
            <person name="Papanicolaou A."/>
            <person name="Qu J."/>
            <person name="Soulages J.L."/>
            <person name="Vogel H."/>
            <person name="Walters J."/>
            <person name="Waterhouse R.M."/>
            <person name="Ahn S.J."/>
            <person name="Almeida F.C."/>
            <person name="An C."/>
            <person name="Aqrawi P."/>
            <person name="Bretschneider A."/>
            <person name="Bryant W.B."/>
            <person name="Bucks S."/>
            <person name="Chao H."/>
            <person name="Chevignon G."/>
            <person name="Christen J.M."/>
            <person name="Clarke D.F."/>
            <person name="Dittmer N.T."/>
            <person name="Ferguson L.C.F."/>
            <person name="Garavelou S."/>
            <person name="Gordon K.H.J."/>
            <person name="Gunaratna R.T."/>
            <person name="Han Y."/>
            <person name="Hauser F."/>
            <person name="He Y."/>
            <person name="Heidel-Fischer H."/>
            <person name="Hirsh A."/>
            <person name="Hu Y."/>
            <person name="Jiang H."/>
            <person name="Kalra D."/>
            <person name="Klinner C."/>
            <person name="Konig C."/>
            <person name="Kovar C."/>
            <person name="Kroll A.R."/>
            <person name="Kuwar S.S."/>
            <person name="Lee S.L."/>
            <person name="Lehman R."/>
            <person name="Li K."/>
            <person name="Li Z."/>
            <person name="Liang H."/>
            <person name="Lovelace S."/>
            <person name="Lu Z."/>
            <person name="Mansfield J.H."/>
            <person name="McCulloch K.J."/>
            <person name="Mathew T."/>
            <person name="Morton B."/>
            <person name="Muzny D.M."/>
            <person name="Neunemann D."/>
            <person name="Ongeri F."/>
            <person name="Pauchet Y."/>
            <person name="Pu L.L."/>
            <person name="Pyrousis I."/>
            <person name="Rao X.J."/>
            <person name="Redding A."/>
            <person name="Roesel C."/>
            <person name="Sanchez-Gracia A."/>
            <person name="Schaack S."/>
            <person name="Shukla A."/>
            <person name="Tetreau G."/>
            <person name="Wang Y."/>
            <person name="Xiong G.H."/>
            <person name="Traut W."/>
            <person name="Walsh T.K."/>
            <person name="Worley K.C."/>
            <person name="Wu D."/>
            <person name="Wu W."/>
            <person name="Wu Y.Q."/>
            <person name="Zhang X."/>
            <person name="Zou Z."/>
            <person name="Zucker H."/>
            <person name="Briscoe A.D."/>
            <person name="Burmester T."/>
            <person name="Clem R.J."/>
            <person name="Feyereisen R."/>
            <person name="Grimmelikhuijzen C.J.P."/>
            <person name="Hamodrakas S.J."/>
            <person name="Hansson B.S."/>
            <person name="Huguet E."/>
            <person name="Jermiin L.S."/>
            <person name="Lan Q."/>
            <person name="Lehman H.K."/>
            <person name="Lorenzen M."/>
            <person name="Merzendorfer H."/>
            <person name="Michalopoulos I."/>
            <person name="Morton D.B."/>
            <person name="Muthukrishnan S."/>
            <person name="Oakeshott J.G."/>
            <person name="Palmer W."/>
            <person name="Park Y."/>
            <person name="Passarelli A.L."/>
            <person name="Rozas J."/>
            <person name="Schwartz L.M."/>
            <person name="Smith W."/>
            <person name="Southgate A."/>
            <person name="Vilcinskas A."/>
            <person name="Vogt R."/>
            <person name="Wang P."/>
            <person name="Werren J."/>
            <person name="Yu X.Q."/>
            <person name="Zhou J.J."/>
            <person name="Brown S.J."/>
            <person name="Scherer S.E."/>
            <person name="Richards S."/>
            <person name="Blissard G.W."/>
        </authorList>
    </citation>
    <scope>NUCLEOTIDE SEQUENCE</scope>
</reference>
<dbReference type="Gene3D" id="2.30.130.10">
    <property type="entry name" value="PUA domain"/>
    <property type="match status" value="1"/>
</dbReference>
<keyword evidence="9" id="KW-1185">Reference proteome</keyword>
<dbReference type="InterPro" id="IPR018314">
    <property type="entry name" value="RsmB/NOL1/NOP2-like_CS"/>
</dbReference>
<feature type="active site" description="Nucleophile" evidence="6">
    <location>
        <position position="336"/>
    </location>
</feature>
<comment type="caution">
    <text evidence="8">The sequence shown here is derived from an EMBL/GenBank/DDBJ whole genome shotgun (WGS) entry which is preliminary data.</text>
</comment>
<evidence type="ECO:0000313" key="9">
    <source>
        <dbReference type="Proteomes" id="UP000791440"/>
    </source>
</evidence>
<evidence type="ECO:0000256" key="5">
    <source>
        <dbReference type="ARBA" id="ARBA00022884"/>
    </source>
</evidence>
<dbReference type="PRINTS" id="PR02008">
    <property type="entry name" value="RCMTFAMILY"/>
</dbReference>
<dbReference type="EMBL" id="JH668305">
    <property type="protein sequence ID" value="KAG6443769.1"/>
    <property type="molecule type" value="Genomic_DNA"/>
</dbReference>
<protein>
    <recommendedName>
        <fullName evidence="7">SAM-dependent MTase RsmB/NOP-type domain-containing protein</fullName>
    </recommendedName>
</protein>
<evidence type="ECO:0000313" key="8">
    <source>
        <dbReference type="EMBL" id="KAG6443769.1"/>
    </source>
</evidence>
<dbReference type="SUPFAM" id="SSF53335">
    <property type="entry name" value="S-adenosyl-L-methionine-dependent methyltransferases"/>
    <property type="match status" value="1"/>
</dbReference>
<dbReference type="CDD" id="cd02440">
    <property type="entry name" value="AdoMet_MTases"/>
    <property type="match status" value="1"/>
</dbReference>
<dbReference type="Gene3D" id="3.40.50.150">
    <property type="entry name" value="Vaccinia Virus protein VP39"/>
    <property type="match status" value="1"/>
</dbReference>
<keyword evidence="2 6" id="KW-0489">Methyltransferase</keyword>
<dbReference type="Pfam" id="PF01189">
    <property type="entry name" value="Methyltr_RsmB-F"/>
    <property type="match status" value="1"/>
</dbReference>
<dbReference type="CDD" id="cd21150">
    <property type="entry name" value="PUA_NSun6-like"/>
    <property type="match status" value="1"/>
</dbReference>
<dbReference type="SUPFAM" id="SSF88697">
    <property type="entry name" value="PUA domain-like"/>
    <property type="match status" value="1"/>
</dbReference>
<evidence type="ECO:0000256" key="3">
    <source>
        <dbReference type="ARBA" id="ARBA00022679"/>
    </source>
</evidence>
<evidence type="ECO:0000256" key="1">
    <source>
        <dbReference type="ARBA" id="ARBA00007494"/>
    </source>
</evidence>
<feature type="binding site" evidence="6">
    <location>
        <position position="229"/>
    </location>
    <ligand>
        <name>S-adenosyl-L-methionine</name>
        <dbReference type="ChEBI" id="CHEBI:59789"/>
    </ligand>
</feature>
<dbReference type="InterPro" id="IPR001678">
    <property type="entry name" value="MeTrfase_RsmB-F_NOP2_dom"/>
</dbReference>
<gene>
    <name evidence="8" type="ORF">O3G_MSEX002992</name>
</gene>
<dbReference type="InterPro" id="IPR029063">
    <property type="entry name" value="SAM-dependent_MTases_sf"/>
</dbReference>
<sequence>MDVSDWVIQCPKYTTFRINILKPFNSKKLQETLVNQSIELNAKHIPDYNCLKQDCLILSQWDEDVGVETSGIEVVVDAACAAAVLRGAHVFAPAVMSLTPNCKAGMKVDIYGDLEGKCKRGLKVPYDGEKLYVGTGILKMSRFELFDNGVQPKGIAIHTLLPASKLPVVNETMYPKGYLLLQNLPSIVCSWVLNAQADEYILDMCAAPGNKTTHLGEMSKNKAFIIAIDKTPQKVLKIQEKCEAHGVTCVTPYCFDSTKCCSEDSSGINGGPPFPPDSFDKILLDAPCSGLGQRPQLGKKVMSLNMLKSYTIVQKKLMTNAVKLLKPGGRLVYSTCTTTVDENEALVSWALEKFPNLKLIPAEPFHGGPGLPGVGLSDEQRVLVQRFGPEIDELRLVEEKYRDHIGFFIAAFSK</sequence>
<evidence type="ECO:0000256" key="4">
    <source>
        <dbReference type="ARBA" id="ARBA00022691"/>
    </source>
</evidence>
<dbReference type="PROSITE" id="PS01153">
    <property type="entry name" value="NOL1_NOP2_SUN"/>
    <property type="match status" value="1"/>
</dbReference>
<keyword evidence="3 6" id="KW-0808">Transferase</keyword>
<comment type="similarity">
    <text evidence="1 6">Belongs to the class I-like SAM-binding methyltransferase superfamily. RsmB/NOP family.</text>
</comment>
<feature type="binding site" evidence="6">
    <location>
        <begin position="205"/>
        <end position="211"/>
    </location>
    <ligand>
        <name>S-adenosyl-L-methionine</name>
        <dbReference type="ChEBI" id="CHEBI:59789"/>
    </ligand>
</feature>
<dbReference type="InterPro" id="IPR023267">
    <property type="entry name" value="RCMT"/>
</dbReference>
<feature type="binding site" evidence="6">
    <location>
        <position position="285"/>
    </location>
    <ligand>
        <name>S-adenosyl-L-methionine</name>
        <dbReference type="ChEBI" id="CHEBI:59789"/>
    </ligand>
</feature>
<dbReference type="Proteomes" id="UP000791440">
    <property type="component" value="Unassembled WGS sequence"/>
</dbReference>
<feature type="binding site" evidence="6">
    <location>
        <position position="256"/>
    </location>
    <ligand>
        <name>S-adenosyl-L-methionine</name>
        <dbReference type="ChEBI" id="CHEBI:59789"/>
    </ligand>
</feature>
<dbReference type="PANTHER" id="PTHR22807:SF34">
    <property type="entry name" value="TRNA (CYTOSINE(72)-C(5))-METHYLTRANSFERASE NSUN6"/>
    <property type="match status" value="1"/>
</dbReference>
<keyword evidence="5 6" id="KW-0694">RNA-binding</keyword>
<dbReference type="GO" id="GO:0001510">
    <property type="term" value="P:RNA methylation"/>
    <property type="evidence" value="ECO:0007669"/>
    <property type="project" value="InterPro"/>
</dbReference>
<dbReference type="AlphaFoldDB" id="A0A921YS48"/>
<dbReference type="GO" id="GO:0008173">
    <property type="term" value="F:RNA methyltransferase activity"/>
    <property type="evidence" value="ECO:0007669"/>
    <property type="project" value="InterPro"/>
</dbReference>
<evidence type="ECO:0000256" key="2">
    <source>
        <dbReference type="ARBA" id="ARBA00022603"/>
    </source>
</evidence>
<proteinExistence type="inferred from homology"/>
<evidence type="ECO:0000259" key="7">
    <source>
        <dbReference type="PROSITE" id="PS51686"/>
    </source>
</evidence>
<dbReference type="PROSITE" id="PS50890">
    <property type="entry name" value="PUA"/>
    <property type="match status" value="1"/>
</dbReference>
<dbReference type="PROSITE" id="PS51686">
    <property type="entry name" value="SAM_MT_RSMB_NOP"/>
    <property type="match status" value="1"/>
</dbReference>
<reference evidence="8" key="2">
    <citation type="submission" date="2020-12" db="EMBL/GenBank/DDBJ databases">
        <authorList>
            <person name="Kanost M."/>
        </authorList>
    </citation>
    <scope>NUCLEOTIDE SEQUENCE</scope>
</reference>
<feature type="domain" description="SAM-dependent MTase RsmB/NOP-type" evidence="7">
    <location>
        <begin position="110"/>
        <end position="414"/>
    </location>
</feature>
<dbReference type="PANTHER" id="PTHR22807">
    <property type="entry name" value="NOP2 YEAST -RELATED NOL1/NOP2/FMU SUN DOMAIN-CONTAINING"/>
    <property type="match status" value="1"/>
</dbReference>